<feature type="region of interest" description="Disordered" evidence="1">
    <location>
        <begin position="376"/>
        <end position="401"/>
    </location>
</feature>
<name>F9ZNT2_ACICS</name>
<gene>
    <name evidence="2" type="ordered locus">Atc_1263</name>
</gene>
<reference evidence="2 3" key="1">
    <citation type="journal article" date="2011" name="J. Genet. Genomics">
        <title>Unraveling the Acidithiobacillus caldus complete genome and its central metabolisms for carbon assimilation.</title>
        <authorList>
            <person name="You X.Y."/>
            <person name="Guo X."/>
            <person name="Zheng H.J."/>
            <person name="Zhang M.J."/>
            <person name="Liu L.J."/>
            <person name="Zhu Y.Q."/>
            <person name="Zhu B."/>
            <person name="Wang S.Y."/>
            <person name="Zhao G.P."/>
            <person name="Poetsch A."/>
            <person name="Jiang C.Y."/>
            <person name="Liu S.J."/>
        </authorList>
    </citation>
    <scope>NUCLEOTIDE SEQUENCE [LARGE SCALE GENOMIC DNA]</scope>
    <source>
        <strain evidence="2 3">SM-1</strain>
    </source>
</reference>
<dbReference type="EMBL" id="CP002573">
    <property type="protein sequence ID" value="AEK57912.1"/>
    <property type="molecule type" value="Genomic_DNA"/>
</dbReference>
<evidence type="ECO:0000313" key="2">
    <source>
        <dbReference type="EMBL" id="AEK57912.1"/>
    </source>
</evidence>
<accession>F9ZNT2</accession>
<dbReference type="OrthoDB" id="10019099at2"/>
<feature type="compositionally biased region" description="Basic and acidic residues" evidence="1">
    <location>
        <begin position="238"/>
        <end position="253"/>
    </location>
</feature>
<proteinExistence type="predicted"/>
<dbReference type="HOGENOM" id="CLU_686292_0_0_6"/>
<evidence type="ECO:0000256" key="1">
    <source>
        <dbReference type="SAM" id="MobiDB-lite"/>
    </source>
</evidence>
<evidence type="ECO:0000313" key="3">
    <source>
        <dbReference type="Proteomes" id="UP000006135"/>
    </source>
</evidence>
<dbReference type="AlphaFoldDB" id="F9ZNT2"/>
<dbReference type="STRING" id="990288.Atc_1263"/>
<feature type="region of interest" description="Disordered" evidence="1">
    <location>
        <begin position="229"/>
        <end position="253"/>
    </location>
</feature>
<dbReference type="Proteomes" id="UP000006135">
    <property type="component" value="Chromosome"/>
</dbReference>
<keyword evidence="3" id="KW-1185">Reference proteome</keyword>
<protein>
    <submittedName>
        <fullName evidence="2">Uncharacterized protein</fullName>
    </submittedName>
</protein>
<dbReference type="KEGG" id="acu:Atc_1263"/>
<dbReference type="GeneID" id="92931251"/>
<sequence>METHSNAQELNLEAVLHRAEKAGYPPSAMESLRSRAQMLKRMEKVSRLDMDELAKDSWLCVAEHRLNRAKEIRKEAERITNAGERLEQLQLAKRLETQAQKLSSPSVDEKFLARAVATELSIRLDAQIRGIQISTMDVEPSSLRLFESAFKDYTFGVESLGVSRREAEQTARLAFLQAMEAVDATPDDPSGLRSAIVHFRKQATHEFGVESGHLRDVSVDDAPEVQQLSAPDSYAPDRGLHAREDEEQQQRSREAARLGRVLSLVAAAELPDRYYAVYRVLADNTHLFEWKIEPEGKLRFIKRAGAERGENIAAKVMEQVGGYSGRGAAYRAVHETIDRLGEALQKLGRNVTIDDLTPQQRVRVLDRLSASDAQIRAAADTARRERRGTGVSRRRKVDELE</sequence>
<organism evidence="2 3">
    <name type="scientific">Acidithiobacillus caldus (strain SM-1)</name>
    <dbReference type="NCBI Taxonomy" id="990288"/>
    <lineage>
        <taxon>Bacteria</taxon>
        <taxon>Pseudomonadati</taxon>
        <taxon>Pseudomonadota</taxon>
        <taxon>Acidithiobacillia</taxon>
        <taxon>Acidithiobacillales</taxon>
        <taxon>Acidithiobacillaceae</taxon>
        <taxon>Acidithiobacillus</taxon>
    </lineage>
</organism>
<dbReference type="RefSeq" id="WP_014002780.1">
    <property type="nucleotide sequence ID" value="NC_015850.1"/>
</dbReference>